<evidence type="ECO:0000256" key="1">
    <source>
        <dbReference type="ARBA" id="ARBA00022460"/>
    </source>
</evidence>
<keyword evidence="1 2" id="KW-0193">Cuticle</keyword>
<dbReference type="AlphaFoldDB" id="A0ABD2WAR3"/>
<dbReference type="PROSITE" id="PS51155">
    <property type="entry name" value="CHIT_BIND_RR_2"/>
    <property type="match status" value="1"/>
</dbReference>
<dbReference type="InterPro" id="IPR050468">
    <property type="entry name" value="Cuticle_Struct_Prot"/>
</dbReference>
<dbReference type="InterPro" id="IPR031311">
    <property type="entry name" value="CHIT_BIND_RR_consensus"/>
</dbReference>
<organism evidence="4 5">
    <name type="scientific">Trichogramma kaykai</name>
    <dbReference type="NCBI Taxonomy" id="54128"/>
    <lineage>
        <taxon>Eukaryota</taxon>
        <taxon>Metazoa</taxon>
        <taxon>Ecdysozoa</taxon>
        <taxon>Arthropoda</taxon>
        <taxon>Hexapoda</taxon>
        <taxon>Insecta</taxon>
        <taxon>Pterygota</taxon>
        <taxon>Neoptera</taxon>
        <taxon>Endopterygota</taxon>
        <taxon>Hymenoptera</taxon>
        <taxon>Apocrita</taxon>
        <taxon>Proctotrupomorpha</taxon>
        <taxon>Chalcidoidea</taxon>
        <taxon>Trichogrammatidae</taxon>
        <taxon>Trichogramma</taxon>
    </lineage>
</organism>
<keyword evidence="5" id="KW-1185">Reference proteome</keyword>
<dbReference type="PANTHER" id="PTHR10380:SF196">
    <property type="entry name" value="CUTICULAR PROTEIN 72EA"/>
    <property type="match status" value="1"/>
</dbReference>
<evidence type="ECO:0000256" key="2">
    <source>
        <dbReference type="PROSITE-ProRule" id="PRU00497"/>
    </source>
</evidence>
<evidence type="ECO:0008006" key="6">
    <source>
        <dbReference type="Google" id="ProtNLM"/>
    </source>
</evidence>
<comment type="caution">
    <text evidence="4">The sequence shown here is derived from an EMBL/GenBank/DDBJ whole genome shotgun (WGS) entry which is preliminary data.</text>
</comment>
<protein>
    <recommendedName>
        <fullName evidence="6">Cuticle protein 6</fullName>
    </recommendedName>
</protein>
<dbReference type="Pfam" id="PF00379">
    <property type="entry name" value="Chitin_bind_4"/>
    <property type="match status" value="1"/>
</dbReference>
<evidence type="ECO:0000313" key="4">
    <source>
        <dbReference type="EMBL" id="KAL3390032.1"/>
    </source>
</evidence>
<dbReference type="PANTHER" id="PTHR10380">
    <property type="entry name" value="CUTICLE PROTEIN"/>
    <property type="match status" value="1"/>
</dbReference>
<keyword evidence="3" id="KW-0732">Signal</keyword>
<dbReference type="PROSITE" id="PS00233">
    <property type="entry name" value="CHIT_BIND_RR_1"/>
    <property type="match status" value="1"/>
</dbReference>
<dbReference type="Proteomes" id="UP001627154">
    <property type="component" value="Unassembled WGS sequence"/>
</dbReference>
<proteinExistence type="predicted"/>
<name>A0ABD2WAR3_9HYME</name>
<gene>
    <name evidence="4" type="ORF">TKK_014861</name>
</gene>
<evidence type="ECO:0000313" key="5">
    <source>
        <dbReference type="Proteomes" id="UP001627154"/>
    </source>
</evidence>
<evidence type="ECO:0000256" key="3">
    <source>
        <dbReference type="SAM" id="SignalP"/>
    </source>
</evidence>
<dbReference type="EMBL" id="JBJJXI010000121">
    <property type="protein sequence ID" value="KAL3390032.1"/>
    <property type="molecule type" value="Genomic_DNA"/>
</dbReference>
<reference evidence="4 5" key="1">
    <citation type="journal article" date="2024" name="bioRxiv">
        <title>A reference genome for Trichogramma kaykai: A tiny desert-dwelling parasitoid wasp with competing sex-ratio distorters.</title>
        <authorList>
            <person name="Culotta J."/>
            <person name="Lindsey A.R."/>
        </authorList>
    </citation>
    <scope>NUCLEOTIDE SEQUENCE [LARGE SCALE GENOMIC DNA]</scope>
    <source>
        <strain evidence="4 5">KSX58</strain>
    </source>
</reference>
<sequence>MGVIKIFFLGVLISICNAKPSHLNFQNNLGQYSFAYKGPSAIRSEHRGADGVTRGRYSYVDQNGLVQTAEYEAGDNLGFRVRASNLPEAPLPIQDTPEVLAAREFHLQLLDEVQRRENNHRSLSINEHSKTNLKYKELKEEKKDSPVLSTDIDKNVAVGGLKISSQNQEIASRSNLNQSIDTLPPNLHVPVTDTPEVVAAREAHFQAYKTAAKLAAESAEEPQVTAADNEKQNDISKRVNSELTKFQGDKINHHDGIPIVRSGLTPASTTLKIVDINDPIINELNPNSFRTSEYPIPVPVSHIALSNGLPFILPSALENSAFHYVYL</sequence>
<dbReference type="InterPro" id="IPR000618">
    <property type="entry name" value="Insect_cuticle"/>
</dbReference>
<dbReference type="GO" id="GO:0042302">
    <property type="term" value="F:structural constituent of cuticle"/>
    <property type="evidence" value="ECO:0007669"/>
    <property type="project" value="UniProtKB-UniRule"/>
</dbReference>
<feature type="signal peptide" evidence="3">
    <location>
        <begin position="1"/>
        <end position="18"/>
    </location>
</feature>
<feature type="chain" id="PRO_5044779249" description="Cuticle protein 6" evidence="3">
    <location>
        <begin position="19"/>
        <end position="327"/>
    </location>
</feature>
<accession>A0ABD2WAR3</accession>